<name>A0A328BB70_9CAUL</name>
<dbReference type="EMBL" id="QFYS01000012">
    <property type="protein sequence ID" value="RAK62318.1"/>
    <property type="molecule type" value="Genomic_DNA"/>
</dbReference>
<comment type="caution">
    <text evidence="2">The sequence shown here is derived from an EMBL/GenBank/DDBJ whole genome shotgun (WGS) entry which is preliminary data.</text>
</comment>
<evidence type="ECO:0000313" key="2">
    <source>
        <dbReference type="EMBL" id="RAK62318.1"/>
    </source>
</evidence>
<dbReference type="AlphaFoldDB" id="A0A328BB70"/>
<evidence type="ECO:0000256" key="1">
    <source>
        <dbReference type="SAM" id="SignalP"/>
    </source>
</evidence>
<dbReference type="InterPro" id="IPR002321">
    <property type="entry name" value="Cyt_c_II"/>
</dbReference>
<evidence type="ECO:0008006" key="4">
    <source>
        <dbReference type="Google" id="ProtNLM"/>
    </source>
</evidence>
<dbReference type="OrthoDB" id="7596534at2"/>
<feature type="chain" id="PRO_5016464948" description="Cytochrome c" evidence="1">
    <location>
        <begin position="20"/>
        <end position="165"/>
    </location>
</feature>
<gene>
    <name evidence="2" type="ORF">DJ019_19500</name>
</gene>
<dbReference type="Gene3D" id="1.20.120.10">
    <property type="entry name" value="Cytochrome c/b562"/>
    <property type="match status" value="1"/>
</dbReference>
<feature type="signal peptide" evidence="1">
    <location>
        <begin position="1"/>
        <end position="19"/>
    </location>
</feature>
<dbReference type="PROSITE" id="PS51009">
    <property type="entry name" value="CYTCII"/>
    <property type="match status" value="1"/>
</dbReference>
<dbReference type="GO" id="GO:0005506">
    <property type="term" value="F:iron ion binding"/>
    <property type="evidence" value="ECO:0007669"/>
    <property type="project" value="InterPro"/>
</dbReference>
<evidence type="ECO:0000313" key="3">
    <source>
        <dbReference type="Proteomes" id="UP000249524"/>
    </source>
</evidence>
<protein>
    <recommendedName>
        <fullName evidence="4">Cytochrome c</fullName>
    </recommendedName>
</protein>
<dbReference type="InterPro" id="IPR010980">
    <property type="entry name" value="Cyt_c/b562"/>
</dbReference>
<dbReference type="GO" id="GO:0022900">
    <property type="term" value="P:electron transport chain"/>
    <property type="evidence" value="ECO:0007669"/>
    <property type="project" value="InterPro"/>
</dbReference>
<dbReference type="GO" id="GO:0009055">
    <property type="term" value="F:electron transfer activity"/>
    <property type="evidence" value="ECO:0007669"/>
    <property type="project" value="InterPro"/>
</dbReference>
<organism evidence="2 3">
    <name type="scientific">Phenylobacterium kunshanense</name>
    <dbReference type="NCBI Taxonomy" id="1445034"/>
    <lineage>
        <taxon>Bacteria</taxon>
        <taxon>Pseudomonadati</taxon>
        <taxon>Pseudomonadota</taxon>
        <taxon>Alphaproteobacteria</taxon>
        <taxon>Caulobacterales</taxon>
        <taxon>Caulobacteraceae</taxon>
        <taxon>Phenylobacterium</taxon>
    </lineage>
</organism>
<keyword evidence="3" id="KW-1185">Reference proteome</keyword>
<sequence length="165" mass="17166">MMTKGAMLAIALGIGAAVAAGGAIAHDDVMPANASAATKAAYARHENFKKLGGAFKAINDELRKPQPAKAVLTSNANTIATLAKGLPTWFPRGSGVQARPMSEAKAEIWTDAAGFTAASSNFQTQAAKLSQLAAAGDVDAVKAQTRQTFMACKSCHEKYRQEKKG</sequence>
<reference evidence="2 3" key="1">
    <citation type="submission" date="2018-05" db="EMBL/GenBank/DDBJ databases">
        <authorList>
            <person name="Lanie J.A."/>
            <person name="Ng W.-L."/>
            <person name="Kazmierczak K.M."/>
            <person name="Andrzejewski T.M."/>
            <person name="Davidsen T.M."/>
            <person name="Wayne K.J."/>
            <person name="Tettelin H."/>
            <person name="Glass J.I."/>
            <person name="Rusch D."/>
            <person name="Podicherti R."/>
            <person name="Tsui H.-C.T."/>
            <person name="Winkler M.E."/>
        </authorList>
    </citation>
    <scope>NUCLEOTIDE SEQUENCE [LARGE SCALE GENOMIC DNA]</scope>
    <source>
        <strain evidence="2 3">BUT-10</strain>
    </source>
</reference>
<accession>A0A328BB70</accession>
<keyword evidence="1" id="KW-0732">Signal</keyword>
<dbReference type="Proteomes" id="UP000249524">
    <property type="component" value="Unassembled WGS sequence"/>
</dbReference>
<dbReference type="SUPFAM" id="SSF47175">
    <property type="entry name" value="Cytochromes"/>
    <property type="match status" value="1"/>
</dbReference>
<dbReference type="GO" id="GO:0020037">
    <property type="term" value="F:heme binding"/>
    <property type="evidence" value="ECO:0007669"/>
    <property type="project" value="InterPro"/>
</dbReference>
<proteinExistence type="predicted"/>
<dbReference type="RefSeq" id="WP_111278258.1">
    <property type="nucleotide sequence ID" value="NZ_QFYS01000012.1"/>
</dbReference>
<dbReference type="Pfam" id="PF01322">
    <property type="entry name" value="Cytochrom_C_2"/>
    <property type="match status" value="1"/>
</dbReference>